<protein>
    <submittedName>
        <fullName evidence="2">Uncharacterized protein</fullName>
    </submittedName>
</protein>
<feature type="compositionally biased region" description="Polar residues" evidence="1">
    <location>
        <begin position="48"/>
        <end position="61"/>
    </location>
</feature>
<sequence>MWAETDSWARCRLGPMVSHECGACSVLRCGRSAEEVIPGSRQEKSETTENASPTDPASSQPWLPCPPSRPLGLHVLGTKVRLHIVGASWGDVEMIPACGALGV</sequence>
<organism evidence="2 3">
    <name type="scientific">Pleurodeles waltl</name>
    <name type="common">Iberian ribbed newt</name>
    <dbReference type="NCBI Taxonomy" id="8319"/>
    <lineage>
        <taxon>Eukaryota</taxon>
        <taxon>Metazoa</taxon>
        <taxon>Chordata</taxon>
        <taxon>Craniata</taxon>
        <taxon>Vertebrata</taxon>
        <taxon>Euteleostomi</taxon>
        <taxon>Amphibia</taxon>
        <taxon>Batrachia</taxon>
        <taxon>Caudata</taxon>
        <taxon>Salamandroidea</taxon>
        <taxon>Salamandridae</taxon>
        <taxon>Pleurodelinae</taxon>
        <taxon>Pleurodeles</taxon>
    </lineage>
</organism>
<accession>A0AAV7RCE4</accession>
<proteinExistence type="predicted"/>
<evidence type="ECO:0000256" key="1">
    <source>
        <dbReference type="SAM" id="MobiDB-lite"/>
    </source>
</evidence>
<evidence type="ECO:0000313" key="2">
    <source>
        <dbReference type="EMBL" id="KAJ1149512.1"/>
    </source>
</evidence>
<evidence type="ECO:0000313" key="3">
    <source>
        <dbReference type="Proteomes" id="UP001066276"/>
    </source>
</evidence>
<name>A0AAV7RCE4_PLEWA</name>
<feature type="region of interest" description="Disordered" evidence="1">
    <location>
        <begin position="36"/>
        <end position="64"/>
    </location>
</feature>
<dbReference type="Proteomes" id="UP001066276">
    <property type="component" value="Chromosome 5"/>
</dbReference>
<dbReference type="EMBL" id="JANPWB010000009">
    <property type="protein sequence ID" value="KAJ1149512.1"/>
    <property type="molecule type" value="Genomic_DNA"/>
</dbReference>
<gene>
    <name evidence="2" type="ORF">NDU88_002319</name>
</gene>
<keyword evidence="3" id="KW-1185">Reference proteome</keyword>
<reference evidence="2" key="1">
    <citation type="journal article" date="2022" name="bioRxiv">
        <title>Sequencing and chromosome-scale assembly of the giantPleurodeles waltlgenome.</title>
        <authorList>
            <person name="Brown T."/>
            <person name="Elewa A."/>
            <person name="Iarovenko S."/>
            <person name="Subramanian E."/>
            <person name="Araus A.J."/>
            <person name="Petzold A."/>
            <person name="Susuki M."/>
            <person name="Suzuki K.-i.T."/>
            <person name="Hayashi T."/>
            <person name="Toyoda A."/>
            <person name="Oliveira C."/>
            <person name="Osipova E."/>
            <person name="Leigh N.D."/>
            <person name="Simon A."/>
            <person name="Yun M.H."/>
        </authorList>
    </citation>
    <scope>NUCLEOTIDE SEQUENCE</scope>
    <source>
        <strain evidence="2">20211129_DDA</strain>
        <tissue evidence="2">Liver</tissue>
    </source>
</reference>
<comment type="caution">
    <text evidence="2">The sequence shown here is derived from an EMBL/GenBank/DDBJ whole genome shotgun (WGS) entry which is preliminary data.</text>
</comment>
<dbReference type="AlphaFoldDB" id="A0AAV7RCE4"/>